<dbReference type="SUPFAM" id="SSF55804">
    <property type="entry name" value="Phoshotransferase/anion transport protein"/>
    <property type="match status" value="1"/>
</dbReference>
<evidence type="ECO:0000259" key="6">
    <source>
        <dbReference type="PROSITE" id="PS51099"/>
    </source>
</evidence>
<dbReference type="Gene3D" id="3.40.50.2300">
    <property type="match status" value="1"/>
</dbReference>
<dbReference type="PROSITE" id="PS00372">
    <property type="entry name" value="PTS_EIIA_TYPE_2_HIS"/>
    <property type="match status" value="1"/>
</dbReference>
<dbReference type="RefSeq" id="WP_320326579.1">
    <property type="nucleotide sequence ID" value="NZ_JALBUS010000024.1"/>
</dbReference>
<dbReference type="SUPFAM" id="SSF52794">
    <property type="entry name" value="PTS system IIB component-like"/>
    <property type="match status" value="1"/>
</dbReference>
<dbReference type="PROSITE" id="PS51094">
    <property type="entry name" value="PTS_EIIA_TYPE_2"/>
    <property type="match status" value="1"/>
</dbReference>
<dbReference type="InterPro" id="IPR011608">
    <property type="entry name" value="PRD"/>
</dbReference>
<dbReference type="InterPro" id="IPR036634">
    <property type="entry name" value="PRD_sf"/>
</dbReference>
<protein>
    <submittedName>
        <fullName evidence="8">PTS sugar transporter subunit IIA</fullName>
    </submittedName>
</protein>
<dbReference type="InterPro" id="IPR050661">
    <property type="entry name" value="BglG_antiterminators"/>
</dbReference>
<comment type="caution">
    <text evidence="8">The sequence shown here is derived from an EMBL/GenBank/DDBJ whole genome shotgun (WGS) entry which is preliminary data.</text>
</comment>
<dbReference type="InterPro" id="IPR013011">
    <property type="entry name" value="PTS_EIIB_2"/>
</dbReference>
<name>A0ABU4WSI3_9FIRM</name>
<dbReference type="Pfam" id="PF00874">
    <property type="entry name" value="PRD"/>
    <property type="match status" value="1"/>
</dbReference>
<dbReference type="InterPro" id="IPR016152">
    <property type="entry name" value="PTrfase/Anion_transptr"/>
</dbReference>
<feature type="domain" description="PTS EIIA type-2" evidence="5">
    <location>
        <begin position="549"/>
        <end position="692"/>
    </location>
</feature>
<dbReference type="InterPro" id="IPR036388">
    <property type="entry name" value="WH-like_DNA-bd_sf"/>
</dbReference>
<dbReference type="Gene3D" id="3.40.930.10">
    <property type="entry name" value="Mannitol-specific EII, Chain A"/>
    <property type="match status" value="1"/>
</dbReference>
<feature type="domain" description="PRD" evidence="7">
    <location>
        <begin position="287"/>
        <end position="393"/>
    </location>
</feature>
<evidence type="ECO:0000256" key="2">
    <source>
        <dbReference type="ARBA" id="ARBA00022737"/>
    </source>
</evidence>
<dbReference type="CDD" id="cd00211">
    <property type="entry name" value="PTS_IIA_fru"/>
    <property type="match status" value="1"/>
</dbReference>
<dbReference type="EMBL" id="JALBUS010000024">
    <property type="protein sequence ID" value="MDX8418334.1"/>
    <property type="molecule type" value="Genomic_DNA"/>
</dbReference>
<evidence type="ECO:0000256" key="4">
    <source>
        <dbReference type="ARBA" id="ARBA00023163"/>
    </source>
</evidence>
<dbReference type="PROSITE" id="PS51372">
    <property type="entry name" value="PRD_2"/>
    <property type="match status" value="1"/>
</dbReference>
<dbReference type="PROSITE" id="PS51099">
    <property type="entry name" value="PTS_EIIB_TYPE_2"/>
    <property type="match status" value="1"/>
</dbReference>
<keyword evidence="3" id="KW-0805">Transcription regulation</keyword>
<keyword evidence="9" id="KW-1185">Reference proteome</keyword>
<keyword evidence="8" id="KW-0813">Transport</keyword>
<keyword evidence="8" id="KW-0762">Sugar transport</keyword>
<dbReference type="CDD" id="cd05568">
    <property type="entry name" value="PTS_IIB_bgl_like"/>
    <property type="match status" value="1"/>
</dbReference>
<evidence type="ECO:0000259" key="7">
    <source>
        <dbReference type="PROSITE" id="PS51372"/>
    </source>
</evidence>
<feature type="domain" description="PTS EIIB type-2" evidence="6">
    <location>
        <begin position="397"/>
        <end position="485"/>
    </location>
</feature>
<dbReference type="PANTHER" id="PTHR30185">
    <property type="entry name" value="CRYPTIC BETA-GLUCOSIDE BGL OPERON ANTITERMINATOR"/>
    <property type="match status" value="1"/>
</dbReference>
<keyword evidence="4" id="KW-0804">Transcription</keyword>
<dbReference type="SUPFAM" id="SSF63520">
    <property type="entry name" value="PTS-regulatory domain, PRD"/>
    <property type="match status" value="2"/>
</dbReference>
<dbReference type="Pfam" id="PF00359">
    <property type="entry name" value="PTS_EIIA_2"/>
    <property type="match status" value="1"/>
</dbReference>
<evidence type="ECO:0000256" key="1">
    <source>
        <dbReference type="ARBA" id="ARBA00022679"/>
    </source>
</evidence>
<dbReference type="InterPro" id="IPR002178">
    <property type="entry name" value="PTS_EIIA_type-2_dom"/>
</dbReference>
<keyword evidence="1" id="KW-0808">Transferase</keyword>
<dbReference type="InterPro" id="IPR013196">
    <property type="entry name" value="HTH_11"/>
</dbReference>
<proteinExistence type="predicted"/>
<evidence type="ECO:0000256" key="3">
    <source>
        <dbReference type="ARBA" id="ARBA00023015"/>
    </source>
</evidence>
<dbReference type="Pfam" id="PF08279">
    <property type="entry name" value="HTH_11"/>
    <property type="match status" value="1"/>
</dbReference>
<sequence>MKRRTIDLINDLSKPTNYSLQNLATSYHVTVRTIRNEIKTINEFLSNYGFNNITIEKNGWIQVNRDFSSCRKFLQIDDLYEYKLSPKERIIAVSCILLMKQDYTTLSELANQLYVSRTTIINDLPAIKKYLSQVQIQLYPHQNKGLCIDNDEITCREALMRILVLDNDPNDLFITYLLEHVIFLNDVDRNMIHNIITEIESEYHIQFTKDSSKLLSFYLELMMERNQRGFYINKHIPSFGDEYHFAQDILRYICQYSVIEPNEKEINALGYIIKNMLHYTLLVSNDRETIAIQVLTRKLIEYVSNDLRIDLTRDYQLYENLSNHLNSIYHESITETAENPVLQDIRSTQKTVIKAVNKNIGIVREFFQRPLSEIDIMYIVIHFCAAIERYKTTKINYNVILVCNAGIGTSQLIQAKLVNYFHVNVVGIISSYEIDSLHENSADLLISVIPVYDAPIEFINITPHLTEDDYILIGNKITELRLHNHMPVNSHTSEVSEIGIMDTIRPILINDVPEKADALYENVKKAIHRYFNRIQPANEIDNTSPFLHHLLTPEFIVFDVECKDWKEAIRKSAQPLLKFGYIENRYVASMIHGVEEYGPYIEIAPGLAIPHAGLNDGSYKTGMSMLRLSTPIPFGVEELDPVQYVVTLSSINQKNHLRALFHLLSLWQNENFLKELNATDSTTEANKIIEKFEYTLSDY</sequence>
<gene>
    <name evidence="8" type="ORF">MOZ64_10865</name>
</gene>
<evidence type="ECO:0000313" key="8">
    <source>
        <dbReference type="EMBL" id="MDX8418334.1"/>
    </source>
</evidence>
<dbReference type="Gene3D" id="1.10.10.10">
    <property type="entry name" value="Winged helix-like DNA-binding domain superfamily/Winged helix DNA-binding domain"/>
    <property type="match status" value="1"/>
</dbReference>
<dbReference type="Gene3D" id="1.10.1790.10">
    <property type="entry name" value="PRD domain"/>
    <property type="match status" value="1"/>
</dbReference>
<evidence type="ECO:0000313" key="9">
    <source>
        <dbReference type="Proteomes" id="UP001285244"/>
    </source>
</evidence>
<dbReference type="Proteomes" id="UP001285244">
    <property type="component" value="Unassembled WGS sequence"/>
</dbReference>
<dbReference type="InterPro" id="IPR036095">
    <property type="entry name" value="PTS_EIIB-like_sf"/>
</dbReference>
<reference evidence="8 9" key="1">
    <citation type="submission" date="2022-03" db="EMBL/GenBank/DDBJ databases">
        <title>Novel taxa within the pig intestine.</title>
        <authorList>
            <person name="Wylensek D."/>
            <person name="Bishof K."/>
            <person name="Afrizal A."/>
            <person name="Clavel T."/>
        </authorList>
    </citation>
    <scope>NUCLEOTIDE SEQUENCE [LARGE SCALE GENOMIC DNA]</scope>
    <source>
        <strain evidence="8 9">Cla-KB-P134</strain>
    </source>
</reference>
<keyword evidence="2" id="KW-0677">Repeat</keyword>
<organism evidence="8 9">
    <name type="scientific">Absicoccus intestinalis</name>
    <dbReference type="NCBI Taxonomy" id="2926319"/>
    <lineage>
        <taxon>Bacteria</taxon>
        <taxon>Bacillati</taxon>
        <taxon>Bacillota</taxon>
        <taxon>Erysipelotrichia</taxon>
        <taxon>Erysipelotrichales</taxon>
        <taxon>Erysipelotrichaceae</taxon>
        <taxon>Absicoccus</taxon>
    </lineage>
</organism>
<dbReference type="PANTHER" id="PTHR30185:SF18">
    <property type="entry name" value="TRANSCRIPTIONAL REGULATOR MTLR"/>
    <property type="match status" value="1"/>
</dbReference>
<evidence type="ECO:0000259" key="5">
    <source>
        <dbReference type="PROSITE" id="PS51094"/>
    </source>
</evidence>
<accession>A0ABU4WSI3</accession>